<dbReference type="Proteomes" id="UP000188937">
    <property type="component" value="Chromosome"/>
</dbReference>
<protein>
    <submittedName>
        <fullName evidence="1">Uncharacterized protein</fullName>
    </submittedName>
</protein>
<reference evidence="1 2" key="1">
    <citation type="submission" date="2016-03" db="EMBL/GenBank/DDBJ databases">
        <title>Acetic acid bacteria sequencing.</title>
        <authorList>
            <person name="Brandt J."/>
            <person name="Jakob F."/>
            <person name="Vogel R.F."/>
        </authorList>
    </citation>
    <scope>NUCLEOTIDE SEQUENCE [LARGE SCALE GENOMIC DNA]</scope>
    <source>
        <strain evidence="1 2">TMW2.1153</strain>
    </source>
</reference>
<proteinExistence type="predicted"/>
<dbReference type="OrthoDB" id="7219661at2"/>
<keyword evidence="2" id="KW-1185">Reference proteome</keyword>
<accession>A0A1U9KKI2</accession>
<dbReference type="AlphaFoldDB" id="A0A1U9KKI2"/>
<evidence type="ECO:0000313" key="1">
    <source>
        <dbReference type="EMBL" id="AQS86314.1"/>
    </source>
</evidence>
<evidence type="ECO:0000313" key="2">
    <source>
        <dbReference type="Proteomes" id="UP000188937"/>
    </source>
</evidence>
<organism evidence="1 2">
    <name type="scientific">Acetobacter aceti</name>
    <dbReference type="NCBI Taxonomy" id="435"/>
    <lineage>
        <taxon>Bacteria</taxon>
        <taxon>Pseudomonadati</taxon>
        <taxon>Pseudomonadota</taxon>
        <taxon>Alphaproteobacteria</taxon>
        <taxon>Acetobacterales</taxon>
        <taxon>Acetobacteraceae</taxon>
        <taxon>Acetobacter</taxon>
        <taxon>Acetobacter subgen. Acetobacter</taxon>
    </lineage>
</organism>
<dbReference type="STRING" id="435.A0U92_06735"/>
<sequence length="344" mass="37220">MAGRPMETHIVDPSPARHTLSLSTGITIFLPATSPLAGGMALRIYPDEQPQLLVPNPFGAGVMVAGVDGRDNLGFAMTVFDRVLLRHLVSFEKLTPQDVRGCFLDLAAKGFAGRETQKLARMAFTALAARRSAIQQKVSELLAGIAVHSDLPDYLGNIFSYLGFSADCIRRGGGYSALNERTPPRLAIIRNALRGLAPSLHSLEGNNLTTGRVITVATEALRRMEALYAAHAGLLAEPDRLAHIGVSCEGAVREIATLDGWVRFALLLEEIPRAPCATHMLADLASLAQILSHSNHAAAARSPLANVGRPSLASWPPEVDHSLYIEERNERLMHMSLLYDIKEN</sequence>
<name>A0A1U9KKI2_ACEAC</name>
<dbReference type="EMBL" id="CP014692">
    <property type="protein sequence ID" value="AQS86314.1"/>
    <property type="molecule type" value="Genomic_DNA"/>
</dbReference>
<gene>
    <name evidence="1" type="ORF">A0U92_06735</name>
</gene>
<dbReference type="KEGG" id="aace:A0U92_06735"/>